<organism evidence="4 5">
    <name type="scientific">Mumia zhuanghuii</name>
    <dbReference type="NCBI Taxonomy" id="2585211"/>
    <lineage>
        <taxon>Bacteria</taxon>
        <taxon>Bacillati</taxon>
        <taxon>Actinomycetota</taxon>
        <taxon>Actinomycetes</taxon>
        <taxon>Propionibacteriales</taxon>
        <taxon>Nocardioidaceae</taxon>
        <taxon>Mumia</taxon>
    </lineage>
</organism>
<dbReference type="PROSITE" id="PS51186">
    <property type="entry name" value="GNAT"/>
    <property type="match status" value="1"/>
</dbReference>
<dbReference type="InterPro" id="IPR016181">
    <property type="entry name" value="Acyl_CoA_acyltransferase"/>
</dbReference>
<dbReference type="Pfam" id="PF00583">
    <property type="entry name" value="Acetyltransf_1"/>
    <property type="match status" value="1"/>
</dbReference>
<dbReference type="AlphaFoldDB" id="A0A5Q6RZ92"/>
<dbReference type="InterPro" id="IPR000182">
    <property type="entry name" value="GNAT_dom"/>
</dbReference>
<dbReference type="EMBL" id="VDFQ02000002">
    <property type="protein sequence ID" value="KAA1423428.1"/>
    <property type="molecule type" value="Genomic_DNA"/>
</dbReference>
<dbReference type="GO" id="GO:0016747">
    <property type="term" value="F:acyltransferase activity, transferring groups other than amino-acyl groups"/>
    <property type="evidence" value="ECO:0007669"/>
    <property type="project" value="InterPro"/>
</dbReference>
<dbReference type="InterPro" id="IPR050832">
    <property type="entry name" value="Bact_Acetyltransf"/>
</dbReference>
<reference evidence="4 5" key="1">
    <citation type="submission" date="2019-09" db="EMBL/GenBank/DDBJ databases">
        <title>Mumia zhuanghuii sp. nov. isolated from the intestinal contents of plateau pika (Ochotona curzoniae) in the Qinghai-Tibet plateau of China.</title>
        <authorList>
            <person name="Tian Z."/>
        </authorList>
    </citation>
    <scope>NUCLEOTIDE SEQUENCE [LARGE SCALE GENOMIC DNA]</scope>
    <source>
        <strain evidence="5">350</strain>
    </source>
</reference>
<evidence type="ECO:0000259" key="3">
    <source>
        <dbReference type="PROSITE" id="PS51186"/>
    </source>
</evidence>
<dbReference type="Gene3D" id="3.40.630.30">
    <property type="match status" value="1"/>
</dbReference>
<dbReference type="Proteomes" id="UP000307768">
    <property type="component" value="Unassembled WGS sequence"/>
</dbReference>
<keyword evidence="2" id="KW-0012">Acyltransferase</keyword>
<keyword evidence="1 4" id="KW-0808">Transferase</keyword>
<accession>A0A5Q6RZ92</accession>
<evidence type="ECO:0000256" key="1">
    <source>
        <dbReference type="ARBA" id="ARBA00022679"/>
    </source>
</evidence>
<evidence type="ECO:0000256" key="2">
    <source>
        <dbReference type="ARBA" id="ARBA00023315"/>
    </source>
</evidence>
<evidence type="ECO:0000313" key="5">
    <source>
        <dbReference type="Proteomes" id="UP000307768"/>
    </source>
</evidence>
<comment type="caution">
    <text evidence="4">The sequence shown here is derived from an EMBL/GenBank/DDBJ whole genome shotgun (WGS) entry which is preliminary data.</text>
</comment>
<dbReference type="PANTHER" id="PTHR43877">
    <property type="entry name" value="AMINOALKYLPHOSPHONATE N-ACETYLTRANSFERASE-RELATED-RELATED"/>
    <property type="match status" value="1"/>
</dbReference>
<sequence>MGGGVVGRLPLEIREAHPDDARELIELWSLCVAEGLSAETDPLSVGWVVPTEDESRAALADISRRTSQRLCVAVSGEQIVGVMKADLAAATPLHLRSVVVVSELHVHPRHRRRGVAWSLMSIAADWADQVGSAVVYAWAPAPSRDAHRFLTRIGFGHFATVRAARVRVLQARLAGRSASGRGTGRLIAVRRSLRRTTEEAAAAGAAD</sequence>
<protein>
    <submittedName>
        <fullName evidence="4">GNAT family N-acetyltransferase</fullName>
    </submittedName>
</protein>
<dbReference type="SUPFAM" id="SSF55729">
    <property type="entry name" value="Acyl-CoA N-acyltransferases (Nat)"/>
    <property type="match status" value="1"/>
</dbReference>
<dbReference type="CDD" id="cd04301">
    <property type="entry name" value="NAT_SF"/>
    <property type="match status" value="1"/>
</dbReference>
<evidence type="ECO:0000313" key="4">
    <source>
        <dbReference type="EMBL" id="KAA1423428.1"/>
    </source>
</evidence>
<dbReference type="OrthoDB" id="3828793at2"/>
<name>A0A5Q6RZ92_9ACTN</name>
<gene>
    <name evidence="4" type="ORF">FE697_007410</name>
</gene>
<proteinExistence type="predicted"/>
<feature type="domain" description="N-acetyltransferase" evidence="3">
    <location>
        <begin position="11"/>
        <end position="196"/>
    </location>
</feature>